<accession>A0A9P6AFS6</accession>
<dbReference type="AlphaFoldDB" id="A0A9P6AFS6"/>
<keyword evidence="2" id="KW-1185">Reference proteome</keyword>
<organism evidence="1 2">
    <name type="scientific">Hydnum rufescens UP504</name>
    <dbReference type="NCBI Taxonomy" id="1448309"/>
    <lineage>
        <taxon>Eukaryota</taxon>
        <taxon>Fungi</taxon>
        <taxon>Dikarya</taxon>
        <taxon>Basidiomycota</taxon>
        <taxon>Agaricomycotina</taxon>
        <taxon>Agaricomycetes</taxon>
        <taxon>Cantharellales</taxon>
        <taxon>Hydnaceae</taxon>
        <taxon>Hydnum</taxon>
    </lineage>
</organism>
<gene>
    <name evidence="1" type="ORF">BS47DRAFT_1400823</name>
</gene>
<evidence type="ECO:0000313" key="1">
    <source>
        <dbReference type="EMBL" id="KAF9505008.1"/>
    </source>
</evidence>
<sequence length="130" mass="13663">MEALALAMLSEMQDVDCLTEAIQKLMVACDALIVSQDGNVSDDPQPTQAATGTPSLSGPTVCTTSTVSTPSIIPVSSIASSSLTANTKPSAIEMATANAALAEHIKEHMAQKTCWYVVYVGREIGVFTQW</sequence>
<dbReference type="EMBL" id="MU129179">
    <property type="protein sequence ID" value="KAF9505008.1"/>
    <property type="molecule type" value="Genomic_DNA"/>
</dbReference>
<name>A0A9P6AFS6_9AGAM</name>
<dbReference type="Proteomes" id="UP000886523">
    <property type="component" value="Unassembled WGS sequence"/>
</dbReference>
<comment type="caution">
    <text evidence="1">The sequence shown here is derived from an EMBL/GenBank/DDBJ whole genome shotgun (WGS) entry which is preliminary data.</text>
</comment>
<proteinExistence type="predicted"/>
<protein>
    <submittedName>
        <fullName evidence="1">Uncharacterized protein</fullName>
    </submittedName>
</protein>
<reference evidence="1" key="1">
    <citation type="journal article" date="2020" name="Nat. Commun.">
        <title>Large-scale genome sequencing of mycorrhizal fungi provides insights into the early evolution of symbiotic traits.</title>
        <authorList>
            <person name="Miyauchi S."/>
            <person name="Kiss E."/>
            <person name="Kuo A."/>
            <person name="Drula E."/>
            <person name="Kohler A."/>
            <person name="Sanchez-Garcia M."/>
            <person name="Morin E."/>
            <person name="Andreopoulos B."/>
            <person name="Barry K.W."/>
            <person name="Bonito G."/>
            <person name="Buee M."/>
            <person name="Carver A."/>
            <person name="Chen C."/>
            <person name="Cichocki N."/>
            <person name="Clum A."/>
            <person name="Culley D."/>
            <person name="Crous P.W."/>
            <person name="Fauchery L."/>
            <person name="Girlanda M."/>
            <person name="Hayes R.D."/>
            <person name="Keri Z."/>
            <person name="LaButti K."/>
            <person name="Lipzen A."/>
            <person name="Lombard V."/>
            <person name="Magnuson J."/>
            <person name="Maillard F."/>
            <person name="Murat C."/>
            <person name="Nolan M."/>
            <person name="Ohm R.A."/>
            <person name="Pangilinan J."/>
            <person name="Pereira M.F."/>
            <person name="Perotto S."/>
            <person name="Peter M."/>
            <person name="Pfister S."/>
            <person name="Riley R."/>
            <person name="Sitrit Y."/>
            <person name="Stielow J.B."/>
            <person name="Szollosi G."/>
            <person name="Zifcakova L."/>
            <person name="Stursova M."/>
            <person name="Spatafora J.W."/>
            <person name="Tedersoo L."/>
            <person name="Vaario L.M."/>
            <person name="Yamada A."/>
            <person name="Yan M."/>
            <person name="Wang P."/>
            <person name="Xu J."/>
            <person name="Bruns T."/>
            <person name="Baldrian P."/>
            <person name="Vilgalys R."/>
            <person name="Dunand C."/>
            <person name="Henrissat B."/>
            <person name="Grigoriev I.V."/>
            <person name="Hibbett D."/>
            <person name="Nagy L.G."/>
            <person name="Martin F.M."/>
        </authorList>
    </citation>
    <scope>NUCLEOTIDE SEQUENCE</scope>
    <source>
        <strain evidence="1">UP504</strain>
    </source>
</reference>
<evidence type="ECO:0000313" key="2">
    <source>
        <dbReference type="Proteomes" id="UP000886523"/>
    </source>
</evidence>